<organism evidence="1 2">
    <name type="scientific">Anaerobacterium chartisolvens</name>
    <dbReference type="NCBI Taxonomy" id="1297424"/>
    <lineage>
        <taxon>Bacteria</taxon>
        <taxon>Bacillati</taxon>
        <taxon>Bacillota</taxon>
        <taxon>Clostridia</taxon>
        <taxon>Eubacteriales</taxon>
        <taxon>Oscillospiraceae</taxon>
        <taxon>Anaerobacterium</taxon>
    </lineage>
</organism>
<dbReference type="AlphaFoldDB" id="A0A369B0A0"/>
<accession>A0A369B0A0</accession>
<dbReference type="RefSeq" id="WP_114298277.1">
    <property type="nucleotide sequence ID" value="NZ_QPJT01000014.1"/>
</dbReference>
<gene>
    <name evidence="1" type="ORF">DFR58_11477</name>
</gene>
<evidence type="ECO:0000313" key="2">
    <source>
        <dbReference type="Proteomes" id="UP000253034"/>
    </source>
</evidence>
<reference evidence="1 2" key="1">
    <citation type="submission" date="2018-07" db="EMBL/GenBank/DDBJ databases">
        <title>Genomic Encyclopedia of Type Strains, Phase IV (KMG-IV): sequencing the most valuable type-strain genomes for metagenomic binning, comparative biology and taxonomic classification.</title>
        <authorList>
            <person name="Goeker M."/>
        </authorList>
    </citation>
    <scope>NUCLEOTIDE SEQUENCE [LARGE SCALE GENOMIC DNA]</scope>
    <source>
        <strain evidence="1 2">DSM 27016</strain>
    </source>
</reference>
<keyword evidence="2" id="KW-1185">Reference proteome</keyword>
<dbReference type="EMBL" id="QPJT01000014">
    <property type="protein sequence ID" value="RCX14843.1"/>
    <property type="molecule type" value="Genomic_DNA"/>
</dbReference>
<name>A0A369B0A0_9FIRM</name>
<evidence type="ECO:0000313" key="1">
    <source>
        <dbReference type="EMBL" id="RCX14843.1"/>
    </source>
</evidence>
<comment type="caution">
    <text evidence="1">The sequence shown here is derived from an EMBL/GenBank/DDBJ whole genome shotgun (WGS) entry which is preliminary data.</text>
</comment>
<dbReference type="OrthoDB" id="2067266at2"/>
<sequence length="101" mass="11702">MQPKKIIFIGKDGTTRLECRLSSLPLNEEKVIEKSIELFNDCEPCIIHRSFAVKKLLLKIEEYFNKMLADGNRQIFWGDVPPDIRALLRLSEDVATLRLDL</sequence>
<proteinExistence type="predicted"/>
<dbReference type="Proteomes" id="UP000253034">
    <property type="component" value="Unassembled WGS sequence"/>
</dbReference>
<protein>
    <submittedName>
        <fullName evidence="1">Uncharacterized protein</fullName>
    </submittedName>
</protein>